<keyword evidence="1" id="KW-0732">Signal</keyword>
<evidence type="ECO:0000256" key="1">
    <source>
        <dbReference type="SAM" id="SignalP"/>
    </source>
</evidence>
<keyword evidence="3" id="KW-1185">Reference proteome</keyword>
<accession>A0A834GD08</accession>
<dbReference type="EMBL" id="WJXA01000009">
    <property type="protein sequence ID" value="KAF7131816.1"/>
    <property type="molecule type" value="Genomic_DNA"/>
</dbReference>
<proteinExistence type="predicted"/>
<gene>
    <name evidence="2" type="ORF">RHSIM_Rhsim09G0018700</name>
</gene>
<dbReference type="PANTHER" id="PTHR34970:SF5">
    <property type="entry name" value="PROTEIN, PUTATIVE-RELATED"/>
    <property type="match status" value="1"/>
</dbReference>
<protein>
    <submittedName>
        <fullName evidence="2">Uncharacterized protein</fullName>
    </submittedName>
</protein>
<organism evidence="2 3">
    <name type="scientific">Rhododendron simsii</name>
    <name type="common">Sims's rhododendron</name>
    <dbReference type="NCBI Taxonomy" id="118357"/>
    <lineage>
        <taxon>Eukaryota</taxon>
        <taxon>Viridiplantae</taxon>
        <taxon>Streptophyta</taxon>
        <taxon>Embryophyta</taxon>
        <taxon>Tracheophyta</taxon>
        <taxon>Spermatophyta</taxon>
        <taxon>Magnoliopsida</taxon>
        <taxon>eudicotyledons</taxon>
        <taxon>Gunneridae</taxon>
        <taxon>Pentapetalae</taxon>
        <taxon>asterids</taxon>
        <taxon>Ericales</taxon>
        <taxon>Ericaceae</taxon>
        <taxon>Ericoideae</taxon>
        <taxon>Rhodoreae</taxon>
        <taxon>Rhododendron</taxon>
    </lineage>
</organism>
<name>A0A834GD08_RHOSS</name>
<dbReference type="PANTHER" id="PTHR34970">
    <property type="entry name" value="ABC TRANSPORTER A FAMILY PROTEIN"/>
    <property type="match status" value="1"/>
</dbReference>
<sequence length="81" mass="9002">MMRARFLWFTIGFTSAAAAMTQFVFQDLWADRQSLSSQLQENFDAVDARVSNLEQVMPSNSTPPQAGLASGIVDFNFASTY</sequence>
<feature type="chain" id="PRO_5032476915" evidence="1">
    <location>
        <begin position="19"/>
        <end position="81"/>
    </location>
</feature>
<dbReference type="OrthoDB" id="1857675at2759"/>
<evidence type="ECO:0000313" key="3">
    <source>
        <dbReference type="Proteomes" id="UP000626092"/>
    </source>
</evidence>
<reference evidence="2" key="1">
    <citation type="submission" date="2019-11" db="EMBL/GenBank/DDBJ databases">
        <authorList>
            <person name="Liu Y."/>
            <person name="Hou J."/>
            <person name="Li T.-Q."/>
            <person name="Guan C.-H."/>
            <person name="Wu X."/>
            <person name="Wu H.-Z."/>
            <person name="Ling F."/>
            <person name="Zhang R."/>
            <person name="Shi X.-G."/>
            <person name="Ren J.-P."/>
            <person name="Chen E.-F."/>
            <person name="Sun J.-M."/>
        </authorList>
    </citation>
    <scope>NUCLEOTIDE SEQUENCE</scope>
    <source>
        <strain evidence="2">Adult_tree_wgs_1</strain>
        <tissue evidence="2">Leaves</tissue>
    </source>
</reference>
<feature type="signal peptide" evidence="1">
    <location>
        <begin position="1"/>
        <end position="18"/>
    </location>
</feature>
<dbReference type="Proteomes" id="UP000626092">
    <property type="component" value="Unassembled WGS sequence"/>
</dbReference>
<dbReference type="AlphaFoldDB" id="A0A834GD08"/>
<evidence type="ECO:0000313" key="2">
    <source>
        <dbReference type="EMBL" id="KAF7131816.1"/>
    </source>
</evidence>
<comment type="caution">
    <text evidence="2">The sequence shown here is derived from an EMBL/GenBank/DDBJ whole genome shotgun (WGS) entry which is preliminary data.</text>
</comment>